<sequence length="182" mass="19374">MASATKLEYPEESFPTLQPAFVVKIWGIVNKYAVGPVHAGGGLFAVPFENGVVESVGDFEPKLKMQINSGCDYIKIDGDGKYGRPSVKAVFTDDEGRSVIGMAEGVTELSDAIQGVLAGTAGEGSLPFKYSVEHFKMEAGHEAYKALENMVFVCSNRFSAKADGSLGVELRVSRVLSGTGNQ</sequence>
<dbReference type="EMBL" id="LJZO01000032">
    <property type="protein sequence ID" value="ROV93497.1"/>
    <property type="molecule type" value="Genomic_DNA"/>
</dbReference>
<reference evidence="1 2" key="1">
    <citation type="submission" date="2015-09" db="EMBL/GenBank/DDBJ databases">
        <title>Host preference determinants of Valsa canker pathogens revealed by comparative genomics.</title>
        <authorList>
            <person name="Yin Z."/>
            <person name="Huang L."/>
        </authorList>
    </citation>
    <scope>NUCLEOTIDE SEQUENCE [LARGE SCALE GENOMIC DNA]</scope>
    <source>
        <strain evidence="1 2">YSFL</strain>
    </source>
</reference>
<keyword evidence="2" id="KW-1185">Reference proteome</keyword>
<dbReference type="Pfam" id="PF11578">
    <property type="entry name" value="DUF3237"/>
    <property type="match status" value="1"/>
</dbReference>
<dbReference type="Proteomes" id="UP000284375">
    <property type="component" value="Unassembled WGS sequence"/>
</dbReference>
<name>A0A423VR21_CYTCH</name>
<gene>
    <name evidence="1" type="ORF">VSDG_06741</name>
</gene>
<dbReference type="Gene3D" id="2.40.160.20">
    <property type="match status" value="1"/>
</dbReference>
<dbReference type="AlphaFoldDB" id="A0A423VR21"/>
<proteinExistence type="predicted"/>
<evidence type="ECO:0000313" key="1">
    <source>
        <dbReference type="EMBL" id="ROV93497.1"/>
    </source>
</evidence>
<organism evidence="1 2">
    <name type="scientific">Cytospora chrysosperma</name>
    <name type="common">Cytospora canker fungus</name>
    <name type="synonym">Sphaeria chrysosperma</name>
    <dbReference type="NCBI Taxonomy" id="252740"/>
    <lineage>
        <taxon>Eukaryota</taxon>
        <taxon>Fungi</taxon>
        <taxon>Dikarya</taxon>
        <taxon>Ascomycota</taxon>
        <taxon>Pezizomycotina</taxon>
        <taxon>Sordariomycetes</taxon>
        <taxon>Sordariomycetidae</taxon>
        <taxon>Diaporthales</taxon>
        <taxon>Cytosporaceae</taxon>
        <taxon>Cytospora</taxon>
    </lineage>
</organism>
<accession>A0A423VR21</accession>
<dbReference type="STRING" id="252740.A0A423VR21"/>
<dbReference type="OrthoDB" id="2544694at2759"/>
<protein>
    <submittedName>
        <fullName evidence="1">Uncharacterized protein</fullName>
    </submittedName>
</protein>
<evidence type="ECO:0000313" key="2">
    <source>
        <dbReference type="Proteomes" id="UP000284375"/>
    </source>
</evidence>
<comment type="caution">
    <text evidence="1">The sequence shown here is derived from an EMBL/GenBank/DDBJ whole genome shotgun (WGS) entry which is preliminary data.</text>
</comment>